<protein>
    <recommendedName>
        <fullName evidence="4">NADP-dependent oxidoreductase domain-containing protein</fullName>
    </recommendedName>
</protein>
<keyword evidence="2" id="KW-0521">NADP</keyword>
<accession>A0A0C3L2W3</accession>
<sequence length="302" mass="33936">MAGTQPSYEYDPKGMEFKRLGRAGLRVPRLSLGFWLTVGGTVKGDLSKDIIKTAFENGINMFDTAEGYGDGQSERELGRVIRELGYRRTDLIISTKIFYGIGRKGPNDKGLSRKHLIEGLHESLERLQMDYVDIVFAHRPDENVPMAEVVRTFNFLIDTGKAFYWGTSEWSAVQIEEAHHVAKELHLIPPVADQCCYHGYRRNKMEKEYQHVFSRYGYGTTTFSPLDCGYLTGKYNNFTIPPDSRLATAAKDDFIGTVVKQLQSPVGKAKVSIAQKLEVIAKEEVGCTTAQLAIAWVARNPN</sequence>
<dbReference type="InterPro" id="IPR005399">
    <property type="entry name" value="K_chnl_volt-dep_bsu_KCNAB-rel"/>
</dbReference>
<dbReference type="PANTHER" id="PTHR43150">
    <property type="entry name" value="HYPERKINETIC, ISOFORM M"/>
    <property type="match status" value="1"/>
</dbReference>
<dbReference type="EMBL" id="KN822999">
    <property type="protein sequence ID" value="KIO28083.1"/>
    <property type="molecule type" value="Genomic_DNA"/>
</dbReference>
<comment type="similarity">
    <text evidence="1">Belongs to the shaker potassium channel beta subunit family.</text>
</comment>
<dbReference type="Gene3D" id="3.20.20.100">
    <property type="entry name" value="NADP-dependent oxidoreductase domain"/>
    <property type="match status" value="1"/>
</dbReference>
<dbReference type="InterPro" id="IPR023210">
    <property type="entry name" value="NADP_OxRdtase_dom"/>
</dbReference>
<dbReference type="HOGENOM" id="CLU_023205_2_0_1"/>
<dbReference type="Proteomes" id="UP000054248">
    <property type="component" value="Unassembled WGS sequence"/>
</dbReference>
<dbReference type="STRING" id="1051891.A0A0C3L2W3"/>
<evidence type="ECO:0000313" key="6">
    <source>
        <dbReference type="Proteomes" id="UP000054248"/>
    </source>
</evidence>
<evidence type="ECO:0000256" key="1">
    <source>
        <dbReference type="ARBA" id="ARBA00006515"/>
    </source>
</evidence>
<dbReference type="SUPFAM" id="SSF51430">
    <property type="entry name" value="NAD(P)-linked oxidoreductase"/>
    <property type="match status" value="1"/>
</dbReference>
<feature type="non-terminal residue" evidence="5">
    <location>
        <position position="302"/>
    </location>
</feature>
<evidence type="ECO:0000313" key="5">
    <source>
        <dbReference type="EMBL" id="KIO28083.1"/>
    </source>
</evidence>
<reference evidence="5 6" key="1">
    <citation type="submission" date="2014-04" db="EMBL/GenBank/DDBJ databases">
        <authorList>
            <consortium name="DOE Joint Genome Institute"/>
            <person name="Kuo A."/>
            <person name="Girlanda M."/>
            <person name="Perotto S."/>
            <person name="Kohler A."/>
            <person name="Nagy L.G."/>
            <person name="Floudas D."/>
            <person name="Copeland A."/>
            <person name="Barry K.W."/>
            <person name="Cichocki N."/>
            <person name="Veneault-Fourrey C."/>
            <person name="LaButti K."/>
            <person name="Lindquist E.A."/>
            <person name="Lipzen A."/>
            <person name="Lundell T."/>
            <person name="Morin E."/>
            <person name="Murat C."/>
            <person name="Sun H."/>
            <person name="Tunlid A."/>
            <person name="Henrissat B."/>
            <person name="Grigoriev I.V."/>
            <person name="Hibbett D.S."/>
            <person name="Martin F."/>
            <person name="Nordberg H.P."/>
            <person name="Cantor M.N."/>
            <person name="Hua S.X."/>
        </authorList>
    </citation>
    <scope>NUCLEOTIDE SEQUENCE [LARGE SCALE GENOMIC DNA]</scope>
    <source>
        <strain evidence="5 6">MUT 4182</strain>
    </source>
</reference>
<feature type="domain" description="NADP-dependent oxidoreductase" evidence="4">
    <location>
        <begin position="30"/>
        <end position="300"/>
    </location>
</feature>
<dbReference type="OrthoDB" id="1720422at2759"/>
<dbReference type="PANTHER" id="PTHR43150:SF2">
    <property type="entry name" value="HYPERKINETIC, ISOFORM M"/>
    <property type="match status" value="1"/>
</dbReference>
<gene>
    <name evidence="5" type="ORF">M407DRAFT_184918</name>
</gene>
<keyword evidence="3" id="KW-0560">Oxidoreductase</keyword>
<keyword evidence="6" id="KW-1185">Reference proteome</keyword>
<evidence type="ECO:0000256" key="2">
    <source>
        <dbReference type="ARBA" id="ARBA00022857"/>
    </source>
</evidence>
<evidence type="ECO:0000256" key="3">
    <source>
        <dbReference type="ARBA" id="ARBA00023002"/>
    </source>
</evidence>
<proteinExistence type="inferred from homology"/>
<dbReference type="Pfam" id="PF00248">
    <property type="entry name" value="Aldo_ket_red"/>
    <property type="match status" value="1"/>
</dbReference>
<evidence type="ECO:0000259" key="4">
    <source>
        <dbReference type="Pfam" id="PF00248"/>
    </source>
</evidence>
<dbReference type="InterPro" id="IPR036812">
    <property type="entry name" value="NAD(P)_OxRdtase_dom_sf"/>
</dbReference>
<dbReference type="PRINTS" id="PR01577">
    <property type="entry name" value="KCNABCHANNEL"/>
</dbReference>
<name>A0A0C3L2W3_9AGAM</name>
<dbReference type="GO" id="GO:0016491">
    <property type="term" value="F:oxidoreductase activity"/>
    <property type="evidence" value="ECO:0007669"/>
    <property type="project" value="UniProtKB-KW"/>
</dbReference>
<organism evidence="5 6">
    <name type="scientific">Tulasnella calospora MUT 4182</name>
    <dbReference type="NCBI Taxonomy" id="1051891"/>
    <lineage>
        <taxon>Eukaryota</taxon>
        <taxon>Fungi</taxon>
        <taxon>Dikarya</taxon>
        <taxon>Basidiomycota</taxon>
        <taxon>Agaricomycotina</taxon>
        <taxon>Agaricomycetes</taxon>
        <taxon>Cantharellales</taxon>
        <taxon>Tulasnellaceae</taxon>
        <taxon>Tulasnella</taxon>
    </lineage>
</organism>
<reference evidence="6" key="2">
    <citation type="submission" date="2015-01" db="EMBL/GenBank/DDBJ databases">
        <title>Evolutionary Origins and Diversification of the Mycorrhizal Mutualists.</title>
        <authorList>
            <consortium name="DOE Joint Genome Institute"/>
            <consortium name="Mycorrhizal Genomics Consortium"/>
            <person name="Kohler A."/>
            <person name="Kuo A."/>
            <person name="Nagy L.G."/>
            <person name="Floudas D."/>
            <person name="Copeland A."/>
            <person name="Barry K.W."/>
            <person name="Cichocki N."/>
            <person name="Veneault-Fourrey C."/>
            <person name="LaButti K."/>
            <person name="Lindquist E.A."/>
            <person name="Lipzen A."/>
            <person name="Lundell T."/>
            <person name="Morin E."/>
            <person name="Murat C."/>
            <person name="Riley R."/>
            <person name="Ohm R."/>
            <person name="Sun H."/>
            <person name="Tunlid A."/>
            <person name="Henrissat B."/>
            <person name="Grigoriev I.V."/>
            <person name="Hibbett D.S."/>
            <person name="Martin F."/>
        </authorList>
    </citation>
    <scope>NUCLEOTIDE SEQUENCE [LARGE SCALE GENOMIC DNA]</scope>
    <source>
        <strain evidence="6">MUT 4182</strain>
    </source>
</reference>
<dbReference type="AlphaFoldDB" id="A0A0C3L2W3"/>